<evidence type="ECO:0000313" key="1">
    <source>
        <dbReference type="EMBL" id="MBB6472884.1"/>
    </source>
</evidence>
<gene>
    <name evidence="1" type="ORF">BJ992_002315</name>
</gene>
<evidence type="ECO:0000313" key="2">
    <source>
        <dbReference type="Proteomes" id="UP000555564"/>
    </source>
</evidence>
<dbReference type="EMBL" id="JACHIU010000001">
    <property type="protein sequence ID" value="MBB6472884.1"/>
    <property type="molecule type" value="Genomic_DNA"/>
</dbReference>
<accession>A0A7X0IE58</accession>
<protein>
    <submittedName>
        <fullName evidence="1">Uncharacterized protein</fullName>
    </submittedName>
</protein>
<dbReference type="Proteomes" id="UP000555564">
    <property type="component" value="Unassembled WGS sequence"/>
</dbReference>
<comment type="caution">
    <text evidence="1">The sequence shown here is derived from an EMBL/GenBank/DDBJ whole genome shotgun (WGS) entry which is preliminary data.</text>
</comment>
<sequence>MVSALAPHTGGHGKTGGEDAMRVFLLTMPKSCSSWVPSKR</sequence>
<dbReference type="AlphaFoldDB" id="A0A7X0IE58"/>
<name>A0A7X0IE58_9ACTN</name>
<keyword evidence="2" id="KW-1185">Reference proteome</keyword>
<reference evidence="1 2" key="1">
    <citation type="submission" date="2020-08" db="EMBL/GenBank/DDBJ databases">
        <title>Sequencing the genomes of 1000 actinobacteria strains.</title>
        <authorList>
            <person name="Klenk H.-P."/>
        </authorList>
    </citation>
    <scope>NUCLEOTIDE SEQUENCE [LARGE SCALE GENOMIC DNA]</scope>
    <source>
        <strain evidence="1 2">DSM 44936</strain>
    </source>
</reference>
<organism evidence="1 2">
    <name type="scientific">Sphaerisporangium rubeum</name>
    <dbReference type="NCBI Taxonomy" id="321317"/>
    <lineage>
        <taxon>Bacteria</taxon>
        <taxon>Bacillati</taxon>
        <taxon>Actinomycetota</taxon>
        <taxon>Actinomycetes</taxon>
        <taxon>Streptosporangiales</taxon>
        <taxon>Streptosporangiaceae</taxon>
        <taxon>Sphaerisporangium</taxon>
    </lineage>
</organism>
<proteinExistence type="predicted"/>